<evidence type="ECO:0000256" key="2">
    <source>
        <dbReference type="SAM" id="Coils"/>
    </source>
</evidence>
<gene>
    <name evidence="3" type="ORF">NC661_09390</name>
</gene>
<comment type="similarity">
    <text evidence="1">Belongs to the UPF0749 family.</text>
</comment>
<dbReference type="PANTHER" id="PTHR37313:SF2">
    <property type="entry name" value="UPF0749 PROTEIN YLXX"/>
    <property type="match status" value="1"/>
</dbReference>
<dbReference type="RefSeq" id="WP_259872143.1">
    <property type="nucleotide sequence ID" value="NZ_JAMQJZ010000006.1"/>
</dbReference>
<protein>
    <submittedName>
        <fullName evidence="3">DUF881 domain-containing protein</fullName>
    </submittedName>
</protein>
<keyword evidence="2" id="KW-0175">Coiled coil</keyword>
<keyword evidence="4" id="KW-1185">Reference proteome</keyword>
<dbReference type="InterPro" id="IPR010273">
    <property type="entry name" value="DUF881"/>
</dbReference>
<accession>A0A9X4AIC3</accession>
<dbReference type="PANTHER" id="PTHR37313">
    <property type="entry name" value="UPF0749 PROTEIN RV1825"/>
    <property type="match status" value="1"/>
</dbReference>
<dbReference type="Pfam" id="PF05949">
    <property type="entry name" value="DUF881"/>
    <property type="match status" value="1"/>
</dbReference>
<dbReference type="Gene3D" id="3.30.70.1880">
    <property type="entry name" value="Protein of unknown function DUF881"/>
    <property type="match status" value="1"/>
</dbReference>
<evidence type="ECO:0000313" key="4">
    <source>
        <dbReference type="Proteomes" id="UP001145072"/>
    </source>
</evidence>
<feature type="coiled-coil region" evidence="2">
    <location>
        <begin position="52"/>
        <end position="93"/>
    </location>
</feature>
<dbReference type="AlphaFoldDB" id="A0A9X4AIC3"/>
<proteinExistence type="inferred from homology"/>
<evidence type="ECO:0000313" key="3">
    <source>
        <dbReference type="EMBL" id="MDC3420579.1"/>
    </source>
</evidence>
<dbReference type="Proteomes" id="UP001145072">
    <property type="component" value="Unassembled WGS sequence"/>
</dbReference>
<reference evidence="3" key="1">
    <citation type="submission" date="2022-06" db="EMBL/GenBank/DDBJ databases">
        <title>Aquibacillus sp. a new bacterium isolated from soil saline samples.</title>
        <authorList>
            <person name="Galisteo C."/>
            <person name="De La Haba R."/>
            <person name="Sanchez-Porro C."/>
            <person name="Ventosa A."/>
        </authorList>
    </citation>
    <scope>NUCLEOTIDE SEQUENCE</scope>
    <source>
        <strain evidence="3">JCM 12387</strain>
    </source>
</reference>
<dbReference type="EMBL" id="JAMQJZ010000006">
    <property type="protein sequence ID" value="MDC3420579.1"/>
    <property type="molecule type" value="Genomic_DNA"/>
</dbReference>
<name>A0A9X4AIC3_9BACI</name>
<evidence type="ECO:0000256" key="1">
    <source>
        <dbReference type="ARBA" id="ARBA00009108"/>
    </source>
</evidence>
<comment type="caution">
    <text evidence="3">The sequence shown here is derived from an EMBL/GenBank/DDBJ whole genome shotgun (WGS) entry which is preliminary data.</text>
</comment>
<sequence length="230" mass="26370">MKLKGRHVIWSLVFLVFGFLLTYSYQQTKNESQIIQLSDSEWEKDYFYRQQLINLEEKNRELRMELSSNRQEIQLLEEELGKQEETLGDYVELKKQLQMLTGELPIKGKGMQVTLRDSDYIPTEENANQYIVHDRHMHLVINELFSAGAKAISINGQRIYKDSFISCVGPVVSVDGVPHPAPFTIAAIGDPEVLDVSLNLTNGVVDILLSDNIEVEIEKKKDIEMRARVS</sequence>
<organism evidence="3 4">
    <name type="scientific">Aquibacillus koreensis</name>
    <dbReference type="NCBI Taxonomy" id="279446"/>
    <lineage>
        <taxon>Bacteria</taxon>
        <taxon>Bacillati</taxon>
        <taxon>Bacillota</taxon>
        <taxon>Bacilli</taxon>
        <taxon>Bacillales</taxon>
        <taxon>Bacillaceae</taxon>
        <taxon>Aquibacillus</taxon>
    </lineage>
</organism>